<proteinExistence type="predicted"/>
<dbReference type="Pfam" id="PF20168">
    <property type="entry name" value="PDS5"/>
    <property type="match status" value="1"/>
</dbReference>
<evidence type="ECO:0000313" key="2">
    <source>
        <dbReference type="EMBL" id="GFH10913.1"/>
    </source>
</evidence>
<evidence type="ECO:0000256" key="1">
    <source>
        <dbReference type="SAM" id="MobiDB-lite"/>
    </source>
</evidence>
<sequence length="427" mass="44325">GRHPLPAPPHSPGQWRGGRRAAAEKGEAGGPAAQATVHALAAVGCLLPEVVGGVASQLVSFVTDVLLPAPQLHLWPTQEGAETGVAAGDEETTSNPLLLAKAAALRAVARGLTPSVEAGPMPAATVEAVKQLGQVLERLLDVDAEQEVPGCSGEEERGMLRLAAARAVLKLSIRHDSALPPSCYVATALMLQDPVPEPRAVFGAKLRKHISRLLTMGLVASHAGAPRGGGWLPSKYAAMLALSGVTESTFHIAHITHVYVFWSAAFLSAFWPRSLRWYKTNGWAALLCLRGFLGSAAVDPVELNKASAARGLREFVVAKRIAANAAAQAAALQPEPLAGTRRKGAAGAGGNIQEQPEFMLPHLLYLLALHPDCPDQDAVCGSQQQDSAGEAGAGDEAQALLAPFVAMLQALLEPLLLAAHAGGSGHT</sequence>
<protein>
    <submittedName>
        <fullName evidence="2">Uncharacterized protein</fullName>
    </submittedName>
</protein>
<feature type="region of interest" description="Disordered" evidence="1">
    <location>
        <begin position="1"/>
        <end position="30"/>
    </location>
</feature>
<dbReference type="AlphaFoldDB" id="A0A699YLE4"/>
<feature type="compositionally biased region" description="Pro residues" evidence="1">
    <location>
        <begin position="1"/>
        <end position="11"/>
    </location>
</feature>
<feature type="non-terminal residue" evidence="2">
    <location>
        <position position="427"/>
    </location>
</feature>
<dbReference type="EMBL" id="BLLF01000358">
    <property type="protein sequence ID" value="GFH10913.1"/>
    <property type="molecule type" value="Genomic_DNA"/>
</dbReference>
<gene>
    <name evidence="2" type="ORF">HaLaN_06317</name>
</gene>
<organism evidence="2 3">
    <name type="scientific">Haematococcus lacustris</name>
    <name type="common">Green alga</name>
    <name type="synonym">Haematococcus pluvialis</name>
    <dbReference type="NCBI Taxonomy" id="44745"/>
    <lineage>
        <taxon>Eukaryota</taxon>
        <taxon>Viridiplantae</taxon>
        <taxon>Chlorophyta</taxon>
        <taxon>core chlorophytes</taxon>
        <taxon>Chlorophyceae</taxon>
        <taxon>CS clade</taxon>
        <taxon>Chlamydomonadales</taxon>
        <taxon>Haematococcaceae</taxon>
        <taxon>Haematococcus</taxon>
    </lineage>
</organism>
<feature type="non-terminal residue" evidence="2">
    <location>
        <position position="1"/>
    </location>
</feature>
<accession>A0A699YLE4</accession>
<evidence type="ECO:0000313" key="3">
    <source>
        <dbReference type="Proteomes" id="UP000485058"/>
    </source>
</evidence>
<keyword evidence="3" id="KW-1185">Reference proteome</keyword>
<reference evidence="2 3" key="1">
    <citation type="submission" date="2020-02" db="EMBL/GenBank/DDBJ databases">
        <title>Draft genome sequence of Haematococcus lacustris strain NIES-144.</title>
        <authorList>
            <person name="Morimoto D."/>
            <person name="Nakagawa S."/>
            <person name="Yoshida T."/>
            <person name="Sawayama S."/>
        </authorList>
    </citation>
    <scope>NUCLEOTIDE SEQUENCE [LARGE SCALE GENOMIC DNA]</scope>
    <source>
        <strain evidence="2 3">NIES-144</strain>
    </source>
</reference>
<name>A0A699YLE4_HAELA</name>
<dbReference type="Proteomes" id="UP000485058">
    <property type="component" value="Unassembled WGS sequence"/>
</dbReference>
<comment type="caution">
    <text evidence="2">The sequence shown here is derived from an EMBL/GenBank/DDBJ whole genome shotgun (WGS) entry which is preliminary data.</text>
</comment>